<sequence>MWLFTWNNPNRRYEDSTNRVCRLRKSLYGLKQASKILVEIGFVQCTHDAGVYWRSLEKRVVFLTVYVDDIVLAGISADTEEVIKQLALHFKLKHLGRVRHLLGMEINYLSGCMLCLSQKAYIERLAEKYGLSTAKPYLVACTRPNLANAVRTLERYMSAYTAEN</sequence>
<feature type="domain" description="Reverse transcriptase Ty1/copia-type" evidence="1">
    <location>
        <begin position="9"/>
        <end position="137"/>
    </location>
</feature>
<dbReference type="AlphaFoldDB" id="A0A225VRN8"/>
<dbReference type="STRING" id="4795.A0A225VRN8"/>
<evidence type="ECO:0000259" key="1">
    <source>
        <dbReference type="Pfam" id="PF07727"/>
    </source>
</evidence>
<reference evidence="3" key="1">
    <citation type="submission" date="2017-03" db="EMBL/GenBank/DDBJ databases">
        <title>Phytopthora megakarya and P. palmivora, two closely related causual agents of cacao black pod achieved similar genome size and gene model numbers by different mechanisms.</title>
        <authorList>
            <person name="Ali S."/>
            <person name="Shao J."/>
            <person name="Larry D.J."/>
            <person name="Kronmiller B."/>
            <person name="Shen D."/>
            <person name="Strem M.D."/>
            <person name="Melnick R.L."/>
            <person name="Guiltinan M.J."/>
            <person name="Tyler B.M."/>
            <person name="Meinhardt L.W."/>
            <person name="Bailey B.A."/>
        </authorList>
    </citation>
    <scope>NUCLEOTIDE SEQUENCE [LARGE SCALE GENOMIC DNA]</scope>
    <source>
        <strain evidence="3">zdho120</strain>
    </source>
</reference>
<evidence type="ECO:0000313" key="2">
    <source>
        <dbReference type="EMBL" id="OWZ07985.1"/>
    </source>
</evidence>
<proteinExistence type="predicted"/>
<accession>A0A225VRN8</accession>
<protein>
    <recommendedName>
        <fullName evidence="1">Reverse transcriptase Ty1/copia-type domain-containing protein</fullName>
    </recommendedName>
</protein>
<dbReference type="Proteomes" id="UP000198211">
    <property type="component" value="Unassembled WGS sequence"/>
</dbReference>
<evidence type="ECO:0000313" key="3">
    <source>
        <dbReference type="Proteomes" id="UP000198211"/>
    </source>
</evidence>
<dbReference type="OrthoDB" id="107791at2759"/>
<keyword evidence="3" id="KW-1185">Reference proteome</keyword>
<organism evidence="2 3">
    <name type="scientific">Phytophthora megakarya</name>
    <dbReference type="NCBI Taxonomy" id="4795"/>
    <lineage>
        <taxon>Eukaryota</taxon>
        <taxon>Sar</taxon>
        <taxon>Stramenopiles</taxon>
        <taxon>Oomycota</taxon>
        <taxon>Peronosporomycetes</taxon>
        <taxon>Peronosporales</taxon>
        <taxon>Peronosporaceae</taxon>
        <taxon>Phytophthora</taxon>
    </lineage>
</organism>
<comment type="caution">
    <text evidence="2">The sequence shown here is derived from an EMBL/GenBank/DDBJ whole genome shotgun (WGS) entry which is preliminary data.</text>
</comment>
<gene>
    <name evidence="2" type="ORF">PHMEG_00019547</name>
</gene>
<dbReference type="Pfam" id="PF07727">
    <property type="entry name" value="RVT_2"/>
    <property type="match status" value="1"/>
</dbReference>
<dbReference type="EMBL" id="NBNE01003322">
    <property type="protein sequence ID" value="OWZ07985.1"/>
    <property type="molecule type" value="Genomic_DNA"/>
</dbReference>
<name>A0A225VRN8_9STRA</name>
<dbReference type="InterPro" id="IPR013103">
    <property type="entry name" value="RVT_2"/>
</dbReference>